<evidence type="ECO:0000313" key="2">
    <source>
        <dbReference type="Proteomes" id="UP001530315"/>
    </source>
</evidence>
<name>A0ABD3PU23_9STRA</name>
<evidence type="ECO:0000313" key="1">
    <source>
        <dbReference type="EMBL" id="KAL3791650.1"/>
    </source>
</evidence>
<keyword evidence="2" id="KW-1185">Reference proteome</keyword>
<dbReference type="EMBL" id="JALLAZ020000585">
    <property type="protein sequence ID" value="KAL3791650.1"/>
    <property type="molecule type" value="Genomic_DNA"/>
</dbReference>
<organism evidence="1 2">
    <name type="scientific">Stephanodiscus triporus</name>
    <dbReference type="NCBI Taxonomy" id="2934178"/>
    <lineage>
        <taxon>Eukaryota</taxon>
        <taxon>Sar</taxon>
        <taxon>Stramenopiles</taxon>
        <taxon>Ochrophyta</taxon>
        <taxon>Bacillariophyta</taxon>
        <taxon>Coscinodiscophyceae</taxon>
        <taxon>Thalassiosirophycidae</taxon>
        <taxon>Stephanodiscales</taxon>
        <taxon>Stephanodiscaceae</taxon>
        <taxon>Stephanodiscus</taxon>
    </lineage>
</organism>
<dbReference type="AlphaFoldDB" id="A0ABD3PU23"/>
<protein>
    <recommendedName>
        <fullName evidence="3">Protein xylosyltransferase</fullName>
    </recommendedName>
</protein>
<accession>A0ABD3PU23</accession>
<sequence length="329" mass="37782">MHLIASLNVSGKTKYVIHVDGKEKADPTYECLVEYAKEMIAKPGQTIHIHRFGIILLSATTRCIIYCLLALKKDRGNDVDVYTPSQWFIILQDFAWYLASPPKDSFVEYYLKYIEHVVVADQAFFGTVLRHFCATLHNDNFLHLQCDHWENEAIDPRDKRKCIMKQPSNCGRSPTTMTLDYMPILELSGDLFARKFDDIVKPLMKDYIDLRRENEEECLKQEPAMVKKMKVKNETEPDLPLEEWEFQGEGMMIVAKETIGDIMPLCMRLGEDGNQVLLRPCFKEDVPSTLSAGWEEGAVIIEEIDGFNRWDIGPCSSDGELKQNTTSKL</sequence>
<dbReference type="Proteomes" id="UP001530315">
    <property type="component" value="Unassembled WGS sequence"/>
</dbReference>
<evidence type="ECO:0008006" key="3">
    <source>
        <dbReference type="Google" id="ProtNLM"/>
    </source>
</evidence>
<reference evidence="1 2" key="1">
    <citation type="submission" date="2024-10" db="EMBL/GenBank/DDBJ databases">
        <title>Updated reference genomes for cyclostephanoid diatoms.</title>
        <authorList>
            <person name="Roberts W.R."/>
            <person name="Alverson A.J."/>
        </authorList>
    </citation>
    <scope>NUCLEOTIDE SEQUENCE [LARGE SCALE GENOMIC DNA]</scope>
    <source>
        <strain evidence="1 2">AJA276-08</strain>
    </source>
</reference>
<proteinExistence type="predicted"/>
<comment type="caution">
    <text evidence="1">The sequence shown here is derived from an EMBL/GenBank/DDBJ whole genome shotgun (WGS) entry which is preliminary data.</text>
</comment>
<gene>
    <name evidence="1" type="ORF">ACHAW5_007437</name>
</gene>